<dbReference type="AlphaFoldDB" id="W4LB65"/>
<dbReference type="InterPro" id="IPR029060">
    <property type="entry name" value="PIN-like_dom_sf"/>
</dbReference>
<sequence>MRREPWGATMNATVYIETSIIGYLTSRPSRGLITAANQQLTYDWWHEHRQQFDLFVSQFVIDECAAGDVVAAKERLDVLVNIRQLEVTEAVESLAQALLDQVPLPGKAQVDALHIATATIHGMEYLLTWNCTHIANAILRPRVEAICRSLGYEPPTICTPQELMED</sequence>
<organism evidence="2 3">
    <name type="scientific">Candidatus Entotheonella gemina</name>
    <dbReference type="NCBI Taxonomy" id="1429439"/>
    <lineage>
        <taxon>Bacteria</taxon>
        <taxon>Pseudomonadati</taxon>
        <taxon>Nitrospinota/Tectimicrobiota group</taxon>
        <taxon>Candidatus Tectimicrobiota</taxon>
        <taxon>Candidatus Entotheonellia</taxon>
        <taxon>Candidatus Entotheonellales</taxon>
        <taxon>Candidatus Entotheonellaceae</taxon>
        <taxon>Candidatus Entotheonella</taxon>
    </lineage>
</organism>
<evidence type="ECO:0000313" key="2">
    <source>
        <dbReference type="EMBL" id="ETW95174.1"/>
    </source>
</evidence>
<dbReference type="CDD" id="cd18687">
    <property type="entry name" value="PIN_VapC-like"/>
    <property type="match status" value="1"/>
</dbReference>
<proteinExistence type="predicted"/>
<protein>
    <submittedName>
        <fullName evidence="2">DNA-binding protein</fullName>
    </submittedName>
</protein>
<reference evidence="2 3" key="1">
    <citation type="journal article" date="2014" name="Nature">
        <title>An environmental bacterial taxon with a large and distinct metabolic repertoire.</title>
        <authorList>
            <person name="Wilson M.C."/>
            <person name="Mori T."/>
            <person name="Ruckert C."/>
            <person name="Uria A.R."/>
            <person name="Helf M.J."/>
            <person name="Takada K."/>
            <person name="Gernert C."/>
            <person name="Steffens U.A."/>
            <person name="Heycke N."/>
            <person name="Schmitt S."/>
            <person name="Rinke C."/>
            <person name="Helfrich E.J."/>
            <person name="Brachmann A.O."/>
            <person name="Gurgui C."/>
            <person name="Wakimoto T."/>
            <person name="Kracht M."/>
            <person name="Crusemann M."/>
            <person name="Hentschel U."/>
            <person name="Abe I."/>
            <person name="Matsunaga S."/>
            <person name="Kalinowski J."/>
            <person name="Takeyama H."/>
            <person name="Piel J."/>
        </authorList>
    </citation>
    <scope>NUCLEOTIDE SEQUENCE [LARGE SCALE GENOMIC DNA]</scope>
    <source>
        <strain evidence="3">TSY2</strain>
    </source>
</reference>
<dbReference type="SUPFAM" id="SSF88723">
    <property type="entry name" value="PIN domain-like"/>
    <property type="match status" value="1"/>
</dbReference>
<keyword evidence="3" id="KW-1185">Reference proteome</keyword>
<dbReference type="GO" id="GO:0003677">
    <property type="term" value="F:DNA binding"/>
    <property type="evidence" value="ECO:0007669"/>
    <property type="project" value="UniProtKB-KW"/>
</dbReference>
<gene>
    <name evidence="2" type="ORF">ETSY2_48560</name>
</gene>
<accession>W4LB65</accession>
<dbReference type="Pfam" id="PF01850">
    <property type="entry name" value="PIN"/>
    <property type="match status" value="1"/>
</dbReference>
<dbReference type="InterPro" id="IPR002716">
    <property type="entry name" value="PIN_dom"/>
</dbReference>
<dbReference type="EMBL" id="AZHX01002350">
    <property type="protein sequence ID" value="ETW95174.1"/>
    <property type="molecule type" value="Genomic_DNA"/>
</dbReference>
<evidence type="ECO:0000259" key="1">
    <source>
        <dbReference type="Pfam" id="PF01850"/>
    </source>
</evidence>
<dbReference type="HOGENOM" id="CLU_119411_0_0_7"/>
<name>W4LB65_9BACT</name>
<dbReference type="Proteomes" id="UP000019140">
    <property type="component" value="Unassembled WGS sequence"/>
</dbReference>
<feature type="domain" description="PIN" evidence="1">
    <location>
        <begin position="14"/>
        <end position="128"/>
    </location>
</feature>
<dbReference type="PATRIC" id="fig|1429439.4.peg.8035"/>
<evidence type="ECO:0000313" key="3">
    <source>
        <dbReference type="Proteomes" id="UP000019140"/>
    </source>
</evidence>
<keyword evidence="2" id="KW-0238">DNA-binding</keyword>
<comment type="caution">
    <text evidence="2">The sequence shown here is derived from an EMBL/GenBank/DDBJ whole genome shotgun (WGS) entry which is preliminary data.</text>
</comment>